<dbReference type="RefSeq" id="WP_379040389.1">
    <property type="nucleotide sequence ID" value="NZ_JBHSKW010000003.1"/>
</dbReference>
<protein>
    <submittedName>
        <fullName evidence="2">Uncharacterized protein</fullName>
    </submittedName>
</protein>
<organism evidence="2 3">
    <name type="scientific">Pedobacter alpinus</name>
    <dbReference type="NCBI Taxonomy" id="1590643"/>
    <lineage>
        <taxon>Bacteria</taxon>
        <taxon>Pseudomonadati</taxon>
        <taxon>Bacteroidota</taxon>
        <taxon>Sphingobacteriia</taxon>
        <taxon>Sphingobacteriales</taxon>
        <taxon>Sphingobacteriaceae</taxon>
        <taxon>Pedobacter</taxon>
    </lineage>
</organism>
<accession>A0ABW5TVA2</accession>
<sequence length="216" mass="23044">MIKVKLSLLFLLGIAFNACVDSNLKQSTSATEKDSISGLEIDSAKIDSTKTVKSEEIEYALALSENAIKIVNANNGSTSDITLGMPFEQVVNSVSKVLNSSPNININSECGAGPLKFASFNNGLSLLFQEKNAEWLFAGWAANQIQKPISKLSTMAGVGIGSTRKEMESAYVITVSKTSLGNEFATKGGNLFGIFNGPSQDAKITNLWSGLSCNFR</sequence>
<comment type="caution">
    <text evidence="2">The sequence shown here is derived from an EMBL/GenBank/DDBJ whole genome shotgun (WGS) entry which is preliminary data.</text>
</comment>
<gene>
    <name evidence="2" type="ORF">ACFSSE_13280</name>
</gene>
<keyword evidence="3" id="KW-1185">Reference proteome</keyword>
<evidence type="ECO:0000313" key="3">
    <source>
        <dbReference type="Proteomes" id="UP001597546"/>
    </source>
</evidence>
<dbReference type="EMBL" id="JBHULV010000046">
    <property type="protein sequence ID" value="MFD2732675.1"/>
    <property type="molecule type" value="Genomic_DNA"/>
</dbReference>
<proteinExistence type="predicted"/>
<reference evidence="3" key="1">
    <citation type="journal article" date="2019" name="Int. J. Syst. Evol. Microbiol.">
        <title>The Global Catalogue of Microorganisms (GCM) 10K type strain sequencing project: providing services to taxonomists for standard genome sequencing and annotation.</title>
        <authorList>
            <consortium name="The Broad Institute Genomics Platform"/>
            <consortium name="The Broad Institute Genome Sequencing Center for Infectious Disease"/>
            <person name="Wu L."/>
            <person name="Ma J."/>
        </authorList>
    </citation>
    <scope>NUCLEOTIDE SEQUENCE [LARGE SCALE GENOMIC DNA]</scope>
    <source>
        <strain evidence="3">KCTC 42456</strain>
    </source>
</reference>
<name>A0ABW5TVA2_9SPHI</name>
<feature type="signal peptide" evidence="1">
    <location>
        <begin position="1"/>
        <end position="20"/>
    </location>
</feature>
<keyword evidence="1" id="KW-0732">Signal</keyword>
<evidence type="ECO:0000256" key="1">
    <source>
        <dbReference type="SAM" id="SignalP"/>
    </source>
</evidence>
<evidence type="ECO:0000313" key="2">
    <source>
        <dbReference type="EMBL" id="MFD2732675.1"/>
    </source>
</evidence>
<feature type="chain" id="PRO_5046087617" evidence="1">
    <location>
        <begin position="21"/>
        <end position="216"/>
    </location>
</feature>
<dbReference type="Proteomes" id="UP001597546">
    <property type="component" value="Unassembled WGS sequence"/>
</dbReference>